<accession>A0A1G9CCI9</accession>
<dbReference type="Gene3D" id="3.30.70.1070">
    <property type="entry name" value="Sporulation related repeat"/>
    <property type="match status" value="1"/>
</dbReference>
<dbReference type="GO" id="GO:0042834">
    <property type="term" value="F:peptidoglycan binding"/>
    <property type="evidence" value="ECO:0007669"/>
    <property type="project" value="InterPro"/>
</dbReference>
<keyword evidence="1 6" id="KW-0732">Signal</keyword>
<dbReference type="NCBIfam" id="TIGR00413">
    <property type="entry name" value="rlpA"/>
    <property type="match status" value="1"/>
</dbReference>
<dbReference type="Gene3D" id="2.40.40.10">
    <property type="entry name" value="RlpA-like domain"/>
    <property type="match status" value="1"/>
</dbReference>
<dbReference type="PANTHER" id="PTHR34183:SF1">
    <property type="entry name" value="ENDOLYTIC PEPTIDOGLYCAN TRANSGLYCOSYLASE RLPA"/>
    <property type="match status" value="1"/>
</dbReference>
<dbReference type="InterPro" id="IPR009009">
    <property type="entry name" value="RlpA-like_DPBB"/>
</dbReference>
<dbReference type="STRING" id="246191.SAMN05660337_0629"/>
<dbReference type="RefSeq" id="WP_092158113.1">
    <property type="nucleotide sequence ID" value="NZ_FNGA01000001.1"/>
</dbReference>
<evidence type="ECO:0000256" key="4">
    <source>
        <dbReference type="HAMAP-Rule" id="MF_02071"/>
    </source>
</evidence>
<feature type="chain" id="PRO_5011799895" description="Probable endolytic peptidoglycan transglycosylase RlpA" evidence="6">
    <location>
        <begin position="20"/>
        <end position="289"/>
    </location>
</feature>
<dbReference type="InterPro" id="IPR034718">
    <property type="entry name" value="RlpA"/>
</dbReference>
<dbReference type="GO" id="GO:0000270">
    <property type="term" value="P:peptidoglycan metabolic process"/>
    <property type="evidence" value="ECO:0007669"/>
    <property type="project" value="UniProtKB-UniRule"/>
</dbReference>
<dbReference type="EC" id="4.2.2.-" evidence="4"/>
<evidence type="ECO:0000256" key="5">
    <source>
        <dbReference type="RuleBase" id="RU003495"/>
    </source>
</evidence>
<dbReference type="Pfam" id="PF05036">
    <property type="entry name" value="SPOR"/>
    <property type="match status" value="1"/>
</dbReference>
<comment type="function">
    <text evidence="4">Lytic transglycosylase with a strong preference for naked glycan strands that lack stem peptides.</text>
</comment>
<keyword evidence="4 8" id="KW-0449">Lipoprotein</keyword>
<keyword evidence="2 4" id="KW-0456">Lyase</keyword>
<evidence type="ECO:0000256" key="2">
    <source>
        <dbReference type="ARBA" id="ARBA00023239"/>
    </source>
</evidence>
<dbReference type="EMBL" id="FNGA01000001">
    <property type="protein sequence ID" value="SDK49398.1"/>
    <property type="molecule type" value="Genomic_DNA"/>
</dbReference>
<dbReference type="HAMAP" id="MF_02071">
    <property type="entry name" value="RlpA"/>
    <property type="match status" value="1"/>
</dbReference>
<protein>
    <recommendedName>
        <fullName evidence="4">Probable endolytic peptidoglycan transglycosylase RlpA</fullName>
        <ecNumber evidence="4">4.2.2.-</ecNumber>
    </recommendedName>
</protein>
<feature type="signal peptide" evidence="6">
    <location>
        <begin position="1"/>
        <end position="19"/>
    </location>
</feature>
<dbReference type="OrthoDB" id="9779128at2"/>
<feature type="domain" description="SPOR" evidence="7">
    <location>
        <begin position="210"/>
        <end position="289"/>
    </location>
</feature>
<comment type="similarity">
    <text evidence="4 5">Belongs to the RlpA family.</text>
</comment>
<dbReference type="PROSITE" id="PS51724">
    <property type="entry name" value="SPOR"/>
    <property type="match status" value="1"/>
</dbReference>
<keyword evidence="4" id="KW-1003">Cell membrane</keyword>
<keyword evidence="3 4" id="KW-0961">Cell wall biogenesis/degradation</keyword>
<evidence type="ECO:0000313" key="9">
    <source>
        <dbReference type="Proteomes" id="UP000199053"/>
    </source>
</evidence>
<dbReference type="InterPro" id="IPR007730">
    <property type="entry name" value="SPOR-like_dom"/>
</dbReference>
<dbReference type="GO" id="GO:0071555">
    <property type="term" value="P:cell wall organization"/>
    <property type="evidence" value="ECO:0007669"/>
    <property type="project" value="UniProtKB-KW"/>
</dbReference>
<name>A0A1G9CCI9_9BACT</name>
<dbReference type="CDD" id="cd22268">
    <property type="entry name" value="DPBB_RlpA-like"/>
    <property type="match status" value="1"/>
</dbReference>
<sequence length="289" mass="31801">MKKLIVCFCSLLLLFAAGCGKKVIHSSRPLAQPKIVHRDTPNTVKPILKTDPYTIDGRTYVPYLTSKGYKAEGLASWYGDDFHGRTTANGETYDMYAMTAAHRTLPMGSMVEVTEHETGNKVVVRINDRGPFADPDMRIIDLSYTAASKLGIANKGITRVDLRTINDVNVEPVAASEIVAVTAAPETIAVIEETVRAEPEIEEILVSETATNETQYFIQVGSFTERARAESILEGLRRNGYNESRMVEVSVNGATYMRVQAGHFETLLAAEEALNSLGSEFTDIFIVTE</sequence>
<dbReference type="GO" id="GO:0005886">
    <property type="term" value="C:plasma membrane"/>
    <property type="evidence" value="ECO:0007669"/>
    <property type="project" value="UniProtKB-SubCell"/>
</dbReference>
<dbReference type="SUPFAM" id="SSF50685">
    <property type="entry name" value="Barwin-like endoglucanases"/>
    <property type="match status" value="1"/>
</dbReference>
<dbReference type="Pfam" id="PF03330">
    <property type="entry name" value="DPBB_1"/>
    <property type="match status" value="1"/>
</dbReference>
<reference evidence="9" key="1">
    <citation type="submission" date="2016-10" db="EMBL/GenBank/DDBJ databases">
        <authorList>
            <person name="Varghese N."/>
            <person name="Submissions S."/>
        </authorList>
    </citation>
    <scope>NUCLEOTIDE SEQUENCE [LARGE SCALE GENOMIC DNA]</scope>
    <source>
        <strain evidence="9">DSM 16995</strain>
    </source>
</reference>
<dbReference type="InterPro" id="IPR036908">
    <property type="entry name" value="RlpA-like_sf"/>
</dbReference>
<keyword evidence="4" id="KW-0564">Palmitate</keyword>
<dbReference type="GO" id="GO:0008932">
    <property type="term" value="F:lytic endotransglycosylase activity"/>
    <property type="evidence" value="ECO:0007669"/>
    <property type="project" value="UniProtKB-UniRule"/>
</dbReference>
<proteinExistence type="inferred from homology"/>
<dbReference type="SUPFAM" id="SSF110997">
    <property type="entry name" value="Sporulation related repeat"/>
    <property type="match status" value="1"/>
</dbReference>
<keyword evidence="4" id="KW-0472">Membrane</keyword>
<comment type="subcellular location">
    <subcellularLocation>
        <location evidence="4">Cell membrane</location>
        <topology evidence="4">Lipid-anchor</topology>
    </subcellularLocation>
</comment>
<dbReference type="PROSITE" id="PS51257">
    <property type="entry name" value="PROKAR_LIPOPROTEIN"/>
    <property type="match status" value="1"/>
</dbReference>
<organism evidence="8 9">
    <name type="scientific">Maridesulfovibrio ferrireducens</name>
    <dbReference type="NCBI Taxonomy" id="246191"/>
    <lineage>
        <taxon>Bacteria</taxon>
        <taxon>Pseudomonadati</taxon>
        <taxon>Thermodesulfobacteriota</taxon>
        <taxon>Desulfovibrionia</taxon>
        <taxon>Desulfovibrionales</taxon>
        <taxon>Desulfovibrionaceae</taxon>
        <taxon>Maridesulfovibrio</taxon>
    </lineage>
</organism>
<evidence type="ECO:0000259" key="7">
    <source>
        <dbReference type="PROSITE" id="PS51724"/>
    </source>
</evidence>
<evidence type="ECO:0000256" key="1">
    <source>
        <dbReference type="ARBA" id="ARBA00022729"/>
    </source>
</evidence>
<dbReference type="Proteomes" id="UP000199053">
    <property type="component" value="Unassembled WGS sequence"/>
</dbReference>
<dbReference type="InterPro" id="IPR036680">
    <property type="entry name" value="SPOR-like_sf"/>
</dbReference>
<dbReference type="PANTHER" id="PTHR34183">
    <property type="entry name" value="ENDOLYTIC PEPTIDOGLYCAN TRANSGLYCOSYLASE RLPA"/>
    <property type="match status" value="1"/>
</dbReference>
<gene>
    <name evidence="4" type="primary">rlpA</name>
    <name evidence="8" type="ORF">SAMN05660337_0629</name>
</gene>
<evidence type="ECO:0000256" key="6">
    <source>
        <dbReference type="SAM" id="SignalP"/>
    </source>
</evidence>
<evidence type="ECO:0000313" key="8">
    <source>
        <dbReference type="EMBL" id="SDK49398.1"/>
    </source>
</evidence>
<keyword evidence="9" id="KW-1185">Reference proteome</keyword>
<evidence type="ECO:0000256" key="3">
    <source>
        <dbReference type="ARBA" id="ARBA00023316"/>
    </source>
</evidence>
<dbReference type="AlphaFoldDB" id="A0A1G9CCI9"/>
<dbReference type="InterPro" id="IPR012997">
    <property type="entry name" value="RplA"/>
</dbReference>